<feature type="compositionally biased region" description="Basic and acidic residues" evidence="9">
    <location>
        <begin position="377"/>
        <end position="392"/>
    </location>
</feature>
<evidence type="ECO:0000256" key="8">
    <source>
        <dbReference type="ARBA" id="ARBA00023242"/>
    </source>
</evidence>
<keyword evidence="12" id="KW-1185">Reference proteome</keyword>
<dbReference type="Pfam" id="PF16686">
    <property type="entry name" value="POT1PC"/>
    <property type="match status" value="1"/>
</dbReference>
<evidence type="ECO:0000256" key="1">
    <source>
        <dbReference type="ARBA" id="ARBA00004123"/>
    </source>
</evidence>
<dbReference type="PANTHER" id="PTHR14513:SF0">
    <property type="entry name" value="PROTECTION OF TELOMERES PROTEIN 1"/>
    <property type="match status" value="1"/>
</dbReference>
<keyword evidence="5" id="KW-0158">Chromosome</keyword>
<comment type="similarity">
    <text evidence="3">Belongs to the telombin family.</text>
</comment>
<dbReference type="GO" id="GO:0016233">
    <property type="term" value="P:telomere capping"/>
    <property type="evidence" value="ECO:0007669"/>
    <property type="project" value="TreeGrafter"/>
</dbReference>
<evidence type="ECO:0000313" key="11">
    <source>
        <dbReference type="EMBL" id="KAK4219473.1"/>
    </source>
</evidence>
<evidence type="ECO:0000313" key="12">
    <source>
        <dbReference type="Proteomes" id="UP001301769"/>
    </source>
</evidence>
<evidence type="ECO:0000256" key="6">
    <source>
        <dbReference type="ARBA" id="ARBA00022895"/>
    </source>
</evidence>
<sequence length="687" mass="78070">MQRNSSGPSRGGGGVASLPPKFTELRQILDESVTKGTLINVIGMVKDCRLPIKTSGSDYKCALTLFDLSTEDDGEGVTFDIFRPVDLMPDIRGRDIIVVFQVKVQSYRANPLSLISSHNTEIHVFTANKIPRLPRTAEAALVSDKKVKGNKTLLLSEIYRYVSYFYHKIDKDAAPDVEEFQRRANRSLNIKDKFSLLSDVKEGNYYNLIVRVVRSPYNLYDKLTLYVSDYTKNDDLFNVTWEGLSNLPGADSDPYGYTEAKSSPAKKEWVGPYGRRSIQITCWPPHADVIRDEVSVGQWIYLRNVHIKRGHDGNYLEGAMHEELKALVTTKVNVHVMDATDRDNIDPRLKDAIRRLRDYEKSKKKEVKQVMAAQDAGAKRRGEDVSHDDQPKLKKNSKERRKEKRIALEKKEEERRLKEEAQIALNDLITCENQESRPPQSIESIVQQMTISVGADDEVPIPFGCNKFRARVRVVDFYPPSLEDFACSRMITPFEVLSDASDADDDSDSDSDNEQDAIDRGYERVWEWRFALKLQDVNSQETVWVVVDNSEGQCLTSLDACDLTKDEETLTKLRERTFVLWGNLEEVKSTLSKKPSPPSETPSRGPRGRPKLLQLERPPLDSSDNEDNQGNRDKQGNKVSEQAISNKPFDCCIREYAIKNKGEVAADGDEAKKWIRVFGLYGTKIRV</sequence>
<dbReference type="EMBL" id="MU858048">
    <property type="protein sequence ID" value="KAK4219473.1"/>
    <property type="molecule type" value="Genomic_DNA"/>
</dbReference>
<evidence type="ECO:0000259" key="10">
    <source>
        <dbReference type="SMART" id="SM00976"/>
    </source>
</evidence>
<dbReference type="GO" id="GO:0032210">
    <property type="term" value="P:regulation of telomere maintenance via telomerase"/>
    <property type="evidence" value="ECO:0007669"/>
    <property type="project" value="TreeGrafter"/>
</dbReference>
<reference evidence="11" key="2">
    <citation type="submission" date="2023-05" db="EMBL/GenBank/DDBJ databases">
        <authorList>
            <consortium name="Lawrence Berkeley National Laboratory"/>
            <person name="Steindorff A."/>
            <person name="Hensen N."/>
            <person name="Bonometti L."/>
            <person name="Westerberg I."/>
            <person name="Brannstrom I.O."/>
            <person name="Guillou S."/>
            <person name="Cros-Aarteil S."/>
            <person name="Calhoun S."/>
            <person name="Haridas S."/>
            <person name="Kuo A."/>
            <person name="Mondo S."/>
            <person name="Pangilinan J."/>
            <person name="Riley R."/>
            <person name="Labutti K."/>
            <person name="Andreopoulos B."/>
            <person name="Lipzen A."/>
            <person name="Chen C."/>
            <person name="Yanf M."/>
            <person name="Daum C."/>
            <person name="Ng V."/>
            <person name="Clum A."/>
            <person name="Ohm R."/>
            <person name="Martin F."/>
            <person name="Silar P."/>
            <person name="Natvig D."/>
            <person name="Lalanne C."/>
            <person name="Gautier V."/>
            <person name="Ament-Velasquez S.L."/>
            <person name="Kruys A."/>
            <person name="Hutchinson M.I."/>
            <person name="Powell A.J."/>
            <person name="Barry K."/>
            <person name="Miller A.N."/>
            <person name="Grigoriev I.V."/>
            <person name="Debuchy R."/>
            <person name="Gladieux P."/>
            <person name="Thoren M.H."/>
            <person name="Johannesson H."/>
        </authorList>
    </citation>
    <scope>NUCLEOTIDE SEQUENCE</scope>
    <source>
        <strain evidence="11">PSN293</strain>
    </source>
</reference>
<dbReference type="GO" id="GO:0000783">
    <property type="term" value="C:nuclear telomere cap complex"/>
    <property type="evidence" value="ECO:0007669"/>
    <property type="project" value="TreeGrafter"/>
</dbReference>
<dbReference type="FunFam" id="2.40.50.140:FF:000303">
    <property type="entry name" value="Protection of telomeres protein 1"/>
    <property type="match status" value="1"/>
</dbReference>
<feature type="compositionally biased region" description="Basic residues" evidence="9">
    <location>
        <begin position="393"/>
        <end position="404"/>
    </location>
</feature>
<dbReference type="PANTHER" id="PTHR14513">
    <property type="entry name" value="PROTECTION OF TELOMERES 1"/>
    <property type="match status" value="1"/>
</dbReference>
<protein>
    <recommendedName>
        <fullName evidence="4">Protection of telomeres protein 1</fullName>
    </recommendedName>
</protein>
<feature type="region of interest" description="Disordered" evidence="9">
    <location>
        <begin position="589"/>
        <end position="640"/>
    </location>
</feature>
<comment type="caution">
    <text evidence="11">The sequence shown here is derived from an EMBL/GenBank/DDBJ whole genome shotgun (WGS) entry which is preliminary data.</text>
</comment>
<name>A0AAN7BD14_9PEZI</name>
<evidence type="ECO:0000256" key="4">
    <source>
        <dbReference type="ARBA" id="ARBA00015253"/>
    </source>
</evidence>
<dbReference type="InterPro" id="IPR028389">
    <property type="entry name" value="POT1"/>
</dbReference>
<dbReference type="AlphaFoldDB" id="A0AAN7BD14"/>
<evidence type="ECO:0000256" key="2">
    <source>
        <dbReference type="ARBA" id="ARBA00004574"/>
    </source>
</evidence>
<dbReference type="InterPro" id="IPR012340">
    <property type="entry name" value="NA-bd_OB-fold"/>
</dbReference>
<reference evidence="11" key="1">
    <citation type="journal article" date="2023" name="Mol. Phylogenet. Evol.">
        <title>Genome-scale phylogeny and comparative genomics of the fungal order Sordariales.</title>
        <authorList>
            <person name="Hensen N."/>
            <person name="Bonometti L."/>
            <person name="Westerberg I."/>
            <person name="Brannstrom I.O."/>
            <person name="Guillou S."/>
            <person name="Cros-Aarteil S."/>
            <person name="Calhoun S."/>
            <person name="Haridas S."/>
            <person name="Kuo A."/>
            <person name="Mondo S."/>
            <person name="Pangilinan J."/>
            <person name="Riley R."/>
            <person name="LaButti K."/>
            <person name="Andreopoulos B."/>
            <person name="Lipzen A."/>
            <person name="Chen C."/>
            <person name="Yan M."/>
            <person name="Daum C."/>
            <person name="Ng V."/>
            <person name="Clum A."/>
            <person name="Steindorff A."/>
            <person name="Ohm R.A."/>
            <person name="Martin F."/>
            <person name="Silar P."/>
            <person name="Natvig D.O."/>
            <person name="Lalanne C."/>
            <person name="Gautier V."/>
            <person name="Ament-Velasquez S.L."/>
            <person name="Kruys A."/>
            <person name="Hutchinson M.I."/>
            <person name="Powell A.J."/>
            <person name="Barry K."/>
            <person name="Miller A.N."/>
            <person name="Grigoriev I.V."/>
            <person name="Debuchy R."/>
            <person name="Gladieux P."/>
            <person name="Hiltunen Thoren M."/>
            <person name="Johannesson H."/>
        </authorList>
    </citation>
    <scope>NUCLEOTIDE SEQUENCE</scope>
    <source>
        <strain evidence="11">PSN293</strain>
    </source>
</reference>
<keyword evidence="6" id="KW-0779">Telomere</keyword>
<dbReference type="GO" id="GO:0010521">
    <property type="term" value="F:telomerase inhibitor activity"/>
    <property type="evidence" value="ECO:0007669"/>
    <property type="project" value="TreeGrafter"/>
</dbReference>
<comment type="subcellular location">
    <subcellularLocation>
        <location evidence="2">Chromosome</location>
        <location evidence="2">Telomere</location>
    </subcellularLocation>
    <subcellularLocation>
        <location evidence="1">Nucleus</location>
    </subcellularLocation>
</comment>
<keyword evidence="7" id="KW-0238">DNA-binding</keyword>
<feature type="domain" description="Telomeric single stranded DNA binding POT1/Cdc13" evidence="10">
    <location>
        <begin position="22"/>
        <end position="170"/>
    </location>
</feature>
<dbReference type="Pfam" id="PF02765">
    <property type="entry name" value="POT1"/>
    <property type="match status" value="1"/>
</dbReference>
<dbReference type="Gene3D" id="2.40.50.140">
    <property type="entry name" value="Nucleic acid-binding proteins"/>
    <property type="match status" value="2"/>
</dbReference>
<organism evidence="11 12">
    <name type="scientific">Rhypophila decipiens</name>
    <dbReference type="NCBI Taxonomy" id="261697"/>
    <lineage>
        <taxon>Eukaryota</taxon>
        <taxon>Fungi</taxon>
        <taxon>Dikarya</taxon>
        <taxon>Ascomycota</taxon>
        <taxon>Pezizomycotina</taxon>
        <taxon>Sordariomycetes</taxon>
        <taxon>Sordariomycetidae</taxon>
        <taxon>Sordariales</taxon>
        <taxon>Naviculisporaceae</taxon>
        <taxon>Rhypophila</taxon>
    </lineage>
</organism>
<evidence type="ECO:0000256" key="7">
    <source>
        <dbReference type="ARBA" id="ARBA00023125"/>
    </source>
</evidence>
<feature type="region of interest" description="Disordered" evidence="9">
    <location>
        <begin position="364"/>
        <end position="407"/>
    </location>
</feature>
<dbReference type="InterPro" id="IPR032042">
    <property type="entry name" value="POT1PC"/>
</dbReference>
<dbReference type="Proteomes" id="UP001301769">
    <property type="component" value="Unassembled WGS sequence"/>
</dbReference>
<evidence type="ECO:0000256" key="5">
    <source>
        <dbReference type="ARBA" id="ARBA00022454"/>
    </source>
</evidence>
<dbReference type="SUPFAM" id="SSF50249">
    <property type="entry name" value="Nucleic acid-binding proteins"/>
    <property type="match status" value="2"/>
</dbReference>
<dbReference type="GO" id="GO:0098505">
    <property type="term" value="F:G-rich strand telomeric DNA binding"/>
    <property type="evidence" value="ECO:0007669"/>
    <property type="project" value="TreeGrafter"/>
</dbReference>
<gene>
    <name evidence="11" type="ORF">QBC37DRAFT_410121</name>
</gene>
<evidence type="ECO:0000256" key="9">
    <source>
        <dbReference type="SAM" id="MobiDB-lite"/>
    </source>
</evidence>
<dbReference type="SMART" id="SM00976">
    <property type="entry name" value="Telo_bind"/>
    <property type="match status" value="1"/>
</dbReference>
<keyword evidence="8" id="KW-0539">Nucleus</keyword>
<accession>A0AAN7BD14</accession>
<proteinExistence type="inferred from homology"/>
<dbReference type="InterPro" id="IPR011564">
    <property type="entry name" value="Telomer_end-bd_POT1/Cdc13"/>
</dbReference>
<evidence type="ECO:0000256" key="3">
    <source>
        <dbReference type="ARBA" id="ARBA00008442"/>
    </source>
</evidence>